<comment type="similarity">
    <text evidence="1 6 7">Belongs to the acetokinase family.</text>
</comment>
<keyword evidence="5 6" id="KW-0067">ATP-binding</keyword>
<dbReference type="InterPro" id="IPR023865">
    <property type="entry name" value="Aliphatic_acid_kinase_CS"/>
</dbReference>
<keyword evidence="6" id="KW-0460">Magnesium</keyword>
<dbReference type="PROSITE" id="PS01075">
    <property type="entry name" value="ACETATE_KINASE_1"/>
    <property type="match status" value="1"/>
</dbReference>
<keyword evidence="6" id="KW-0479">Metal-binding</keyword>
<keyword evidence="6" id="KW-0963">Cytoplasm</keyword>
<dbReference type="AlphaFoldDB" id="A0A327JGL5"/>
<dbReference type="GO" id="GO:0005737">
    <property type="term" value="C:cytoplasm"/>
    <property type="evidence" value="ECO:0007669"/>
    <property type="project" value="UniProtKB-SubCell"/>
</dbReference>
<feature type="binding site" evidence="6">
    <location>
        <position position="383"/>
    </location>
    <ligand>
        <name>Mg(2+)</name>
        <dbReference type="ChEBI" id="CHEBI:18420"/>
    </ligand>
</feature>
<feature type="binding site" evidence="6">
    <location>
        <position position="89"/>
    </location>
    <ligand>
        <name>substrate</name>
    </ligand>
</feature>
<dbReference type="RefSeq" id="WP_111436141.1">
    <property type="nucleotide sequence ID" value="NZ_JACIGG010000001.1"/>
</dbReference>
<dbReference type="InterPro" id="IPR000890">
    <property type="entry name" value="Aliphatic_acid_kin_short-chain"/>
</dbReference>
<dbReference type="GO" id="GO:0005524">
    <property type="term" value="F:ATP binding"/>
    <property type="evidence" value="ECO:0007669"/>
    <property type="project" value="UniProtKB-KW"/>
</dbReference>
<dbReference type="HAMAP" id="MF_00020">
    <property type="entry name" value="Acetate_kinase"/>
    <property type="match status" value="1"/>
</dbReference>
<feature type="active site" description="Proton donor/acceptor" evidence="6">
    <location>
        <position position="146"/>
    </location>
</feature>
<dbReference type="GO" id="GO:0000287">
    <property type="term" value="F:magnesium ion binding"/>
    <property type="evidence" value="ECO:0007669"/>
    <property type="project" value="UniProtKB-UniRule"/>
</dbReference>
<keyword evidence="9" id="KW-1185">Reference proteome</keyword>
<comment type="pathway">
    <text evidence="6">Metabolic intermediate biosynthesis; acetyl-CoA biosynthesis; acetyl-CoA from acetate: step 1/2.</text>
</comment>
<evidence type="ECO:0000256" key="6">
    <source>
        <dbReference type="HAMAP-Rule" id="MF_00020"/>
    </source>
</evidence>
<dbReference type="OrthoDB" id="9802453at2"/>
<dbReference type="Pfam" id="PF00871">
    <property type="entry name" value="Acetate_kinase"/>
    <property type="match status" value="1"/>
</dbReference>
<feature type="binding site" evidence="6">
    <location>
        <begin position="281"/>
        <end position="283"/>
    </location>
    <ligand>
        <name>ATP</name>
        <dbReference type="ChEBI" id="CHEBI:30616"/>
    </ligand>
</feature>
<dbReference type="PRINTS" id="PR00471">
    <property type="entry name" value="ACETATEKNASE"/>
</dbReference>
<keyword evidence="4 6" id="KW-0418">Kinase</keyword>
<feature type="site" description="Transition state stabilizer" evidence="6">
    <location>
        <position position="239"/>
    </location>
</feature>
<protein>
    <recommendedName>
        <fullName evidence="6">Acetate kinase</fullName>
        <ecNumber evidence="6">2.7.2.1</ecNumber>
    </recommendedName>
    <alternativeName>
        <fullName evidence="6">Acetokinase</fullName>
    </alternativeName>
</protein>
<evidence type="ECO:0000256" key="3">
    <source>
        <dbReference type="ARBA" id="ARBA00022741"/>
    </source>
</evidence>
<dbReference type="NCBIfam" id="TIGR00016">
    <property type="entry name" value="ackA"/>
    <property type="match status" value="1"/>
</dbReference>
<dbReference type="UniPathway" id="UPA00340">
    <property type="reaction ID" value="UER00458"/>
</dbReference>
<reference evidence="8 9" key="1">
    <citation type="submission" date="2017-07" db="EMBL/GenBank/DDBJ databases">
        <title>Draft Genome Sequences of Select Purple Nonsulfur Bacteria.</title>
        <authorList>
            <person name="Lasarre B."/>
            <person name="Mckinlay J.B."/>
        </authorList>
    </citation>
    <scope>NUCLEOTIDE SEQUENCE [LARGE SCALE GENOMIC DNA]</scope>
    <source>
        <strain evidence="8 9">DSM 11290</strain>
    </source>
</reference>
<dbReference type="Proteomes" id="UP000249299">
    <property type="component" value="Unassembled WGS sequence"/>
</dbReference>
<dbReference type="GO" id="GO:0008776">
    <property type="term" value="F:acetate kinase activity"/>
    <property type="evidence" value="ECO:0007669"/>
    <property type="project" value="UniProtKB-UniRule"/>
</dbReference>
<sequence length="416" mass="44680">MILTINCGSSSLKYRLYNADLTEVVATGLVARIGEDGAYSKHTAGDKEVFFRGPIADQKAAFDIMAENLMQSEFAVIDGPEAVTAIGHRAVHGGDVFVESTIVDGSVMEQLRACVRFAPLHNPSNIAGIEECRRRFPDVPNVVVFDTAFHQSVPPEAHVYALPYELYADHGIRRYGFHGTSCRYVSQAAADILNRPIEDLAMVVCHLGNGVTLDAVKGGRSVDTSIGFGTFCGVPMGTRSGDFDPAIIFHLVKEMGMPLDEVEALCYERSGLLGVSGVSNDMREVVMRADAGDERCALALNIFIYQIKKTIGAYAAAMDGLDALVFTAGIGENSTEIRSRICEGLGVLGVRIDERTNLLVQDGHPNISAPGASVATLVVPTDEERMIALDTVRLVTESGRMPPPIASQALVHAHDA</sequence>
<feature type="binding site" evidence="6">
    <location>
        <begin position="206"/>
        <end position="210"/>
    </location>
    <ligand>
        <name>ATP</name>
        <dbReference type="ChEBI" id="CHEBI:30616"/>
    </ligand>
</feature>
<feature type="site" description="Transition state stabilizer" evidence="6">
    <location>
        <position position="178"/>
    </location>
</feature>
<dbReference type="InterPro" id="IPR043129">
    <property type="entry name" value="ATPase_NBD"/>
</dbReference>
<dbReference type="SUPFAM" id="SSF53067">
    <property type="entry name" value="Actin-like ATPase domain"/>
    <property type="match status" value="2"/>
</dbReference>
<evidence type="ECO:0000256" key="2">
    <source>
        <dbReference type="ARBA" id="ARBA00022679"/>
    </source>
</evidence>
<dbReference type="GO" id="GO:0006083">
    <property type="term" value="P:acetate metabolic process"/>
    <property type="evidence" value="ECO:0007669"/>
    <property type="project" value="TreeGrafter"/>
</dbReference>
<dbReference type="PIRSF" id="PIRSF000722">
    <property type="entry name" value="Acetate_prop_kin"/>
    <property type="match status" value="1"/>
</dbReference>
<organism evidence="8 9">
    <name type="scientific">Rhodobium orientis</name>
    <dbReference type="NCBI Taxonomy" id="34017"/>
    <lineage>
        <taxon>Bacteria</taxon>
        <taxon>Pseudomonadati</taxon>
        <taxon>Pseudomonadota</taxon>
        <taxon>Alphaproteobacteria</taxon>
        <taxon>Hyphomicrobiales</taxon>
        <taxon>Rhodobiaceae</taxon>
        <taxon>Rhodobium</taxon>
    </lineage>
</organism>
<evidence type="ECO:0000256" key="5">
    <source>
        <dbReference type="ARBA" id="ARBA00022840"/>
    </source>
</evidence>
<dbReference type="CDD" id="cd24010">
    <property type="entry name" value="ASKHA_NBD_AcK_PK"/>
    <property type="match status" value="1"/>
</dbReference>
<comment type="subunit">
    <text evidence="6">Homodimer.</text>
</comment>
<name>A0A327JGL5_9HYPH</name>
<dbReference type="EMBL" id="NPEV01000057">
    <property type="protein sequence ID" value="RAI25071.1"/>
    <property type="molecule type" value="Genomic_DNA"/>
</dbReference>
<comment type="subcellular location">
    <subcellularLocation>
        <location evidence="6">Cytoplasm</location>
    </subcellularLocation>
</comment>
<keyword evidence="2 6" id="KW-0808">Transferase</keyword>
<feature type="binding site" evidence="6">
    <location>
        <begin position="329"/>
        <end position="333"/>
    </location>
    <ligand>
        <name>ATP</name>
        <dbReference type="ChEBI" id="CHEBI:30616"/>
    </ligand>
</feature>
<evidence type="ECO:0000313" key="9">
    <source>
        <dbReference type="Proteomes" id="UP000249299"/>
    </source>
</evidence>
<gene>
    <name evidence="6" type="primary">ackA</name>
    <name evidence="8" type="ORF">CH339_19910</name>
</gene>
<feature type="binding site" evidence="6">
    <location>
        <position position="6"/>
    </location>
    <ligand>
        <name>Mg(2+)</name>
        <dbReference type="ChEBI" id="CHEBI:18420"/>
    </ligand>
</feature>
<evidence type="ECO:0000256" key="1">
    <source>
        <dbReference type="ARBA" id="ARBA00008748"/>
    </source>
</evidence>
<comment type="caution">
    <text evidence="8">The sequence shown here is derived from an EMBL/GenBank/DDBJ whole genome shotgun (WGS) entry which is preliminary data.</text>
</comment>
<proteinExistence type="inferred from homology"/>
<dbReference type="EC" id="2.7.2.1" evidence="6"/>
<dbReference type="InterPro" id="IPR004372">
    <property type="entry name" value="Ac/propionate_kinase"/>
</dbReference>
<dbReference type="GO" id="GO:0006085">
    <property type="term" value="P:acetyl-CoA biosynthetic process"/>
    <property type="evidence" value="ECO:0007669"/>
    <property type="project" value="UniProtKB-UniRule"/>
</dbReference>
<dbReference type="PROSITE" id="PS01076">
    <property type="entry name" value="ACETATE_KINASE_2"/>
    <property type="match status" value="1"/>
</dbReference>
<dbReference type="PANTHER" id="PTHR21060:SF15">
    <property type="entry name" value="ACETATE KINASE-RELATED"/>
    <property type="match status" value="1"/>
</dbReference>
<accession>A0A327JGL5</accession>
<evidence type="ECO:0000256" key="4">
    <source>
        <dbReference type="ARBA" id="ARBA00022777"/>
    </source>
</evidence>
<comment type="catalytic activity">
    <reaction evidence="6">
        <text>acetate + ATP = acetyl phosphate + ADP</text>
        <dbReference type="Rhea" id="RHEA:11352"/>
        <dbReference type="ChEBI" id="CHEBI:22191"/>
        <dbReference type="ChEBI" id="CHEBI:30089"/>
        <dbReference type="ChEBI" id="CHEBI:30616"/>
        <dbReference type="ChEBI" id="CHEBI:456216"/>
        <dbReference type="EC" id="2.7.2.1"/>
    </reaction>
</comment>
<dbReference type="PANTHER" id="PTHR21060">
    <property type="entry name" value="ACETATE KINASE"/>
    <property type="match status" value="1"/>
</dbReference>
<dbReference type="Gene3D" id="3.30.420.40">
    <property type="match status" value="2"/>
</dbReference>
<comment type="function">
    <text evidence="6">Catalyzes the formation of acetyl phosphate from acetate and ATP. Can also catalyze the reverse reaction.</text>
</comment>
<feature type="binding site" evidence="6">
    <location>
        <position position="13"/>
    </location>
    <ligand>
        <name>ATP</name>
        <dbReference type="ChEBI" id="CHEBI:30616"/>
    </ligand>
</feature>
<keyword evidence="3 6" id="KW-0547">Nucleotide-binding</keyword>
<evidence type="ECO:0000313" key="8">
    <source>
        <dbReference type="EMBL" id="RAI25071.1"/>
    </source>
</evidence>
<comment type="cofactor">
    <cofactor evidence="6">
        <name>Mg(2+)</name>
        <dbReference type="ChEBI" id="CHEBI:18420"/>
    </cofactor>
    <cofactor evidence="6">
        <name>Mn(2+)</name>
        <dbReference type="ChEBI" id="CHEBI:29035"/>
    </cofactor>
    <text evidence="6">Mg(2+). Can also accept Mn(2+).</text>
</comment>
<evidence type="ECO:0000256" key="7">
    <source>
        <dbReference type="RuleBase" id="RU003835"/>
    </source>
</evidence>